<dbReference type="SMART" id="SM00342">
    <property type="entry name" value="HTH_ARAC"/>
    <property type="match status" value="1"/>
</dbReference>
<dbReference type="Proteomes" id="UP000250557">
    <property type="component" value="Chromosome"/>
</dbReference>
<reference evidence="7 9" key="2">
    <citation type="submission" date="2021-03" db="EMBL/GenBank/DDBJ databases">
        <title>Mucilaginibacter strains isolated from gold and copper mining confer multi heavy-metal resistance.</title>
        <authorList>
            <person name="Li Y."/>
        </authorList>
    </citation>
    <scope>NUCLEOTIDE SEQUENCE [LARGE SCALE GENOMIC DNA]</scope>
    <source>
        <strain evidence="7 9">P2-4</strain>
    </source>
</reference>
<gene>
    <name evidence="6" type="ORF">DIU31_027710</name>
    <name evidence="7" type="ORF">J3L21_33310</name>
</gene>
<sequence length="197" mass="23190">MNATYLHIKNMCCQRCIEIVRKLTKGIKYPVISIKLGELVLRGKVSAEDKDNFEKKLNEKEFYLSETHQEKIVGHLKALLLRYRDELMENEKPIKLSEFVVRDMQMSFSHLSRVFSKSQGLTLERYLLLLRLEKAKELLIQKQLSITQVGYKLGYNSPQSFITQFRREIGKTPHEYQLNPSPPRNNLDNLTNQYIKQ</sequence>
<proteinExistence type="predicted"/>
<reference evidence="6 8" key="1">
    <citation type="submission" date="2019-08" db="EMBL/GenBank/DDBJ databases">
        <title>Comparative genome analysis confer to the adaptation heavy metal polluted environment.</title>
        <authorList>
            <person name="Li Y."/>
        </authorList>
    </citation>
    <scope>NUCLEOTIDE SEQUENCE [LARGE SCALE GENOMIC DNA]</scope>
    <source>
        <strain evidence="6 8">P2</strain>
    </source>
</reference>
<dbReference type="InterPro" id="IPR009057">
    <property type="entry name" value="Homeodomain-like_sf"/>
</dbReference>
<evidence type="ECO:0000313" key="6">
    <source>
        <dbReference type="EMBL" id="QEM07108.1"/>
    </source>
</evidence>
<dbReference type="SUPFAM" id="SSF46689">
    <property type="entry name" value="Homeodomain-like"/>
    <property type="match status" value="1"/>
</dbReference>
<dbReference type="Gene3D" id="1.10.10.60">
    <property type="entry name" value="Homeodomain-like"/>
    <property type="match status" value="2"/>
</dbReference>
<protein>
    <submittedName>
        <fullName evidence="6">Helix-turn-helix transcriptional regulator</fullName>
    </submittedName>
</protein>
<name>A0AAE6JKP5_9SPHI</name>
<dbReference type="RefSeq" id="WP_112658728.1">
    <property type="nucleotide sequence ID" value="NZ_CP043451.1"/>
</dbReference>
<evidence type="ECO:0000259" key="5">
    <source>
        <dbReference type="PROSITE" id="PS01124"/>
    </source>
</evidence>
<dbReference type="PRINTS" id="PR00032">
    <property type="entry name" value="HTHARAC"/>
</dbReference>
<dbReference type="InterPro" id="IPR020449">
    <property type="entry name" value="Tscrpt_reg_AraC-type_HTH"/>
</dbReference>
<evidence type="ECO:0000313" key="8">
    <source>
        <dbReference type="Proteomes" id="UP000250557"/>
    </source>
</evidence>
<evidence type="ECO:0000256" key="1">
    <source>
        <dbReference type="ARBA" id="ARBA00023015"/>
    </source>
</evidence>
<evidence type="ECO:0000313" key="7">
    <source>
        <dbReference type="EMBL" id="QTE50348.1"/>
    </source>
</evidence>
<feature type="compositionally biased region" description="Polar residues" evidence="4">
    <location>
        <begin position="184"/>
        <end position="197"/>
    </location>
</feature>
<evidence type="ECO:0000256" key="3">
    <source>
        <dbReference type="ARBA" id="ARBA00023163"/>
    </source>
</evidence>
<dbReference type="Proteomes" id="UP000663940">
    <property type="component" value="Chromosome"/>
</dbReference>
<dbReference type="InterPro" id="IPR018060">
    <property type="entry name" value="HTH_AraC"/>
</dbReference>
<evidence type="ECO:0000256" key="2">
    <source>
        <dbReference type="ARBA" id="ARBA00023125"/>
    </source>
</evidence>
<dbReference type="Pfam" id="PF12833">
    <property type="entry name" value="HTH_18"/>
    <property type="match status" value="1"/>
</dbReference>
<dbReference type="PANTHER" id="PTHR43280">
    <property type="entry name" value="ARAC-FAMILY TRANSCRIPTIONAL REGULATOR"/>
    <property type="match status" value="1"/>
</dbReference>
<evidence type="ECO:0000256" key="4">
    <source>
        <dbReference type="SAM" id="MobiDB-lite"/>
    </source>
</evidence>
<keyword evidence="9" id="KW-1185">Reference proteome</keyword>
<dbReference type="GO" id="GO:0043565">
    <property type="term" value="F:sequence-specific DNA binding"/>
    <property type="evidence" value="ECO:0007669"/>
    <property type="project" value="InterPro"/>
</dbReference>
<dbReference type="PROSITE" id="PS00041">
    <property type="entry name" value="HTH_ARAC_FAMILY_1"/>
    <property type="match status" value="1"/>
</dbReference>
<dbReference type="GO" id="GO:0003700">
    <property type="term" value="F:DNA-binding transcription factor activity"/>
    <property type="evidence" value="ECO:0007669"/>
    <property type="project" value="InterPro"/>
</dbReference>
<dbReference type="InterPro" id="IPR018062">
    <property type="entry name" value="HTH_AraC-typ_CS"/>
</dbReference>
<dbReference type="PROSITE" id="PS01124">
    <property type="entry name" value="HTH_ARAC_FAMILY_2"/>
    <property type="match status" value="1"/>
</dbReference>
<accession>A0AAE6JKP5</accession>
<dbReference type="EMBL" id="CP043451">
    <property type="protein sequence ID" value="QEM07108.1"/>
    <property type="molecule type" value="Genomic_DNA"/>
</dbReference>
<dbReference type="AlphaFoldDB" id="A0AAE6JKP5"/>
<keyword evidence="3" id="KW-0804">Transcription</keyword>
<keyword evidence="1" id="KW-0805">Transcription regulation</keyword>
<feature type="domain" description="HTH araC/xylS-type" evidence="5">
    <location>
        <begin position="100"/>
        <end position="179"/>
    </location>
</feature>
<keyword evidence="2" id="KW-0238">DNA-binding</keyword>
<evidence type="ECO:0000313" key="9">
    <source>
        <dbReference type="Proteomes" id="UP000663940"/>
    </source>
</evidence>
<dbReference type="EMBL" id="CP071880">
    <property type="protein sequence ID" value="QTE50348.1"/>
    <property type="molecule type" value="Genomic_DNA"/>
</dbReference>
<organism evidence="6 8">
    <name type="scientific">Mucilaginibacter rubeus</name>
    <dbReference type="NCBI Taxonomy" id="2027860"/>
    <lineage>
        <taxon>Bacteria</taxon>
        <taxon>Pseudomonadati</taxon>
        <taxon>Bacteroidota</taxon>
        <taxon>Sphingobacteriia</taxon>
        <taxon>Sphingobacteriales</taxon>
        <taxon>Sphingobacteriaceae</taxon>
        <taxon>Mucilaginibacter</taxon>
    </lineage>
</organism>
<dbReference type="PANTHER" id="PTHR43280:SF2">
    <property type="entry name" value="HTH-TYPE TRANSCRIPTIONAL REGULATOR EXSA"/>
    <property type="match status" value="1"/>
</dbReference>
<feature type="region of interest" description="Disordered" evidence="4">
    <location>
        <begin position="174"/>
        <end position="197"/>
    </location>
</feature>